<dbReference type="Pfam" id="PF05164">
    <property type="entry name" value="ZapA"/>
    <property type="match status" value="1"/>
</dbReference>
<dbReference type="GO" id="GO:0030428">
    <property type="term" value="C:cell septum"/>
    <property type="evidence" value="ECO:0007669"/>
    <property type="project" value="TreeGrafter"/>
</dbReference>
<evidence type="ECO:0000256" key="3">
    <source>
        <dbReference type="ARBA" id="ARBA00015195"/>
    </source>
</evidence>
<gene>
    <name evidence="12" type="ORF">IOQ59_06435</name>
</gene>
<dbReference type="PANTHER" id="PTHR34981:SF1">
    <property type="entry name" value="CELL DIVISION PROTEIN ZAPA"/>
    <property type="match status" value="1"/>
</dbReference>
<dbReference type="GO" id="GO:0043093">
    <property type="term" value="P:FtsZ-dependent cytokinesis"/>
    <property type="evidence" value="ECO:0007669"/>
    <property type="project" value="TreeGrafter"/>
</dbReference>
<dbReference type="PANTHER" id="PTHR34981">
    <property type="entry name" value="CELL DIVISION PROTEIN ZAPA"/>
    <property type="match status" value="1"/>
</dbReference>
<keyword evidence="13" id="KW-1185">Reference proteome</keyword>
<dbReference type="InterPro" id="IPR036192">
    <property type="entry name" value="Cell_div_ZapA-like_sf"/>
</dbReference>
<evidence type="ECO:0000256" key="2">
    <source>
        <dbReference type="ARBA" id="ARBA00010074"/>
    </source>
</evidence>
<comment type="caution">
    <text evidence="12">The sequence shown here is derived from an EMBL/GenBank/DDBJ whole genome shotgun (WGS) entry which is preliminary data.</text>
</comment>
<dbReference type="RefSeq" id="WP_193952455.1">
    <property type="nucleotide sequence ID" value="NZ_JADEYS010000005.1"/>
</dbReference>
<dbReference type="GO" id="GO:0000921">
    <property type="term" value="P:septin ring assembly"/>
    <property type="evidence" value="ECO:0007669"/>
    <property type="project" value="TreeGrafter"/>
</dbReference>
<accession>A0A8J7JYV4</accession>
<dbReference type="GO" id="GO:0000917">
    <property type="term" value="P:division septum assembly"/>
    <property type="evidence" value="ECO:0007669"/>
    <property type="project" value="UniProtKB-KW"/>
</dbReference>
<keyword evidence="7" id="KW-0717">Septation</keyword>
<dbReference type="Gene3D" id="1.20.5.50">
    <property type="match status" value="1"/>
</dbReference>
<dbReference type="InterPro" id="IPR042233">
    <property type="entry name" value="Cell_div_ZapA_N"/>
</dbReference>
<dbReference type="InterPro" id="IPR007838">
    <property type="entry name" value="Cell_div_ZapA-like"/>
</dbReference>
<comment type="subunit">
    <text evidence="10">Homodimer. Interacts with FtsZ.</text>
</comment>
<evidence type="ECO:0000256" key="9">
    <source>
        <dbReference type="ARBA" id="ARBA00024910"/>
    </source>
</evidence>
<reference evidence="12" key="1">
    <citation type="submission" date="2020-10" db="EMBL/GenBank/DDBJ databases">
        <title>Bacterium isolated from coastal waters sediment.</title>
        <authorList>
            <person name="Chen R.-J."/>
            <person name="Lu D.-C."/>
            <person name="Zhu K.-L."/>
            <person name="Du Z.-J."/>
        </authorList>
    </citation>
    <scope>NUCLEOTIDE SEQUENCE</scope>
    <source>
        <strain evidence="12">N1Y112</strain>
    </source>
</reference>
<proteinExistence type="inferred from homology"/>
<keyword evidence="8" id="KW-0131">Cell cycle</keyword>
<evidence type="ECO:0000256" key="10">
    <source>
        <dbReference type="ARBA" id="ARBA00026068"/>
    </source>
</evidence>
<comment type="similarity">
    <text evidence="2">Belongs to the ZapA family. Type 1 subfamily.</text>
</comment>
<evidence type="ECO:0000256" key="6">
    <source>
        <dbReference type="ARBA" id="ARBA00023054"/>
    </source>
</evidence>
<dbReference type="AlphaFoldDB" id="A0A8J7JYV4"/>
<evidence type="ECO:0000256" key="8">
    <source>
        <dbReference type="ARBA" id="ARBA00023306"/>
    </source>
</evidence>
<keyword evidence="4" id="KW-0963">Cytoplasm</keyword>
<dbReference type="GO" id="GO:0005829">
    <property type="term" value="C:cytosol"/>
    <property type="evidence" value="ECO:0007669"/>
    <property type="project" value="TreeGrafter"/>
</dbReference>
<name>A0A8J7JYV4_9GAMM</name>
<evidence type="ECO:0000313" key="13">
    <source>
        <dbReference type="Proteomes" id="UP000640333"/>
    </source>
</evidence>
<dbReference type="SUPFAM" id="SSF102829">
    <property type="entry name" value="Cell division protein ZapA-like"/>
    <property type="match status" value="1"/>
</dbReference>
<evidence type="ECO:0000256" key="11">
    <source>
        <dbReference type="ARBA" id="ARBA00033158"/>
    </source>
</evidence>
<sequence length="105" mass="11954">MSQDLKTVSIRLLEKEYSINCPPEARTELEAAAQYLDDKMAEIRHNGKLIGLERIAVMAALNITHELIKERGSHEQTLKDNVEQLCLRIDNALSHETKEPENTID</sequence>
<dbReference type="Gene3D" id="3.30.160.880">
    <property type="entry name" value="Cell division protein ZapA protomer, N-terminal domain"/>
    <property type="match status" value="1"/>
</dbReference>
<evidence type="ECO:0000256" key="4">
    <source>
        <dbReference type="ARBA" id="ARBA00022490"/>
    </source>
</evidence>
<evidence type="ECO:0000256" key="7">
    <source>
        <dbReference type="ARBA" id="ARBA00023210"/>
    </source>
</evidence>
<keyword evidence="5 12" id="KW-0132">Cell division</keyword>
<evidence type="ECO:0000256" key="1">
    <source>
        <dbReference type="ARBA" id="ARBA00004496"/>
    </source>
</evidence>
<comment type="subcellular location">
    <subcellularLocation>
        <location evidence="1">Cytoplasm</location>
    </subcellularLocation>
</comment>
<dbReference type="EMBL" id="JADEYS010000005">
    <property type="protein sequence ID" value="MBE9396899.1"/>
    <property type="molecule type" value="Genomic_DNA"/>
</dbReference>
<dbReference type="Proteomes" id="UP000640333">
    <property type="component" value="Unassembled WGS sequence"/>
</dbReference>
<protein>
    <recommendedName>
        <fullName evidence="3">Cell division protein ZapA</fullName>
    </recommendedName>
    <alternativeName>
        <fullName evidence="11">Z ring-associated protein ZapA</fullName>
    </alternativeName>
</protein>
<keyword evidence="6" id="KW-0175">Coiled coil</keyword>
<dbReference type="GO" id="GO:0032153">
    <property type="term" value="C:cell division site"/>
    <property type="evidence" value="ECO:0007669"/>
    <property type="project" value="TreeGrafter"/>
</dbReference>
<evidence type="ECO:0000313" key="12">
    <source>
        <dbReference type="EMBL" id="MBE9396899.1"/>
    </source>
</evidence>
<organism evidence="12 13">
    <name type="scientific">Pontibacterium sinense</name>
    <dbReference type="NCBI Taxonomy" id="2781979"/>
    <lineage>
        <taxon>Bacteria</taxon>
        <taxon>Pseudomonadati</taxon>
        <taxon>Pseudomonadota</taxon>
        <taxon>Gammaproteobacteria</taxon>
        <taxon>Oceanospirillales</taxon>
        <taxon>Oceanospirillaceae</taxon>
        <taxon>Pontibacterium</taxon>
    </lineage>
</organism>
<evidence type="ECO:0000256" key="5">
    <source>
        <dbReference type="ARBA" id="ARBA00022618"/>
    </source>
</evidence>
<comment type="function">
    <text evidence="9">Activator of cell division through the inhibition of FtsZ GTPase activity, therefore promoting FtsZ assembly into bundles of protofilaments necessary for the formation of the division Z ring. It is recruited early at mid-cell but it is not essential for cell division.</text>
</comment>